<dbReference type="Proteomes" id="UP000663829">
    <property type="component" value="Unassembled WGS sequence"/>
</dbReference>
<sequence length="224" mass="25474">MPEAEKQPYNDIANRLRAKHKAEHPNYRYQTKRVKKCARHEPYSIQQKPVQLCFRVHSTAASDSSISTLEERLKRNLQSIDQSLIPYIQNYPVIVTPPFTLPPPVVEVSRQDPQSSLISHIISEEQQQSSTNLCGDELIGFDSQLHHLNSNESSVELSPLMSNQHLSPCSTEFSVDELNTLNEVLDNLTHDWPTTAANMLLSPTWLSNEKLTPTAHLDDYLSFL</sequence>
<dbReference type="AlphaFoldDB" id="A0A814X720"/>
<dbReference type="SUPFAM" id="SSF47095">
    <property type="entry name" value="HMG-box"/>
    <property type="match status" value="1"/>
</dbReference>
<dbReference type="InterPro" id="IPR036910">
    <property type="entry name" value="HMG_box_dom_sf"/>
</dbReference>
<gene>
    <name evidence="2" type="ORF">GPM918_LOCUS24271</name>
    <name evidence="1" type="ORF">OVA965_LOCUS9060</name>
    <name evidence="4" type="ORF">SRO942_LOCUS24271</name>
    <name evidence="3" type="ORF">TMI583_LOCUS9058</name>
</gene>
<evidence type="ECO:0000313" key="1">
    <source>
        <dbReference type="EMBL" id="CAF0889717.1"/>
    </source>
</evidence>
<dbReference type="Gene3D" id="1.10.30.10">
    <property type="entry name" value="High mobility group box domain"/>
    <property type="match status" value="1"/>
</dbReference>
<name>A0A814X720_9BILA</name>
<dbReference type="Proteomes" id="UP000677228">
    <property type="component" value="Unassembled WGS sequence"/>
</dbReference>
<dbReference type="EMBL" id="CAJNOQ010008989">
    <property type="protein sequence ID" value="CAF1212255.1"/>
    <property type="molecule type" value="Genomic_DNA"/>
</dbReference>
<comment type="caution">
    <text evidence="2">The sequence shown here is derived from an EMBL/GenBank/DDBJ whole genome shotgun (WGS) entry which is preliminary data.</text>
</comment>
<keyword evidence="5" id="KW-1185">Reference proteome</keyword>
<evidence type="ECO:0000313" key="5">
    <source>
        <dbReference type="Proteomes" id="UP000663829"/>
    </source>
</evidence>
<evidence type="ECO:0000313" key="2">
    <source>
        <dbReference type="EMBL" id="CAF1212255.1"/>
    </source>
</evidence>
<accession>A0A814X720</accession>
<organism evidence="2 5">
    <name type="scientific">Didymodactylos carnosus</name>
    <dbReference type="NCBI Taxonomy" id="1234261"/>
    <lineage>
        <taxon>Eukaryota</taxon>
        <taxon>Metazoa</taxon>
        <taxon>Spiralia</taxon>
        <taxon>Gnathifera</taxon>
        <taxon>Rotifera</taxon>
        <taxon>Eurotatoria</taxon>
        <taxon>Bdelloidea</taxon>
        <taxon>Philodinida</taxon>
        <taxon>Philodinidae</taxon>
        <taxon>Didymodactylos</taxon>
    </lineage>
</organism>
<dbReference type="EMBL" id="CAJNOK010003151">
    <property type="protein sequence ID" value="CAF0889717.1"/>
    <property type="molecule type" value="Genomic_DNA"/>
</dbReference>
<dbReference type="Proteomes" id="UP000682733">
    <property type="component" value="Unassembled WGS sequence"/>
</dbReference>
<reference evidence="2" key="1">
    <citation type="submission" date="2021-02" db="EMBL/GenBank/DDBJ databases">
        <authorList>
            <person name="Nowell W R."/>
        </authorList>
    </citation>
    <scope>NUCLEOTIDE SEQUENCE</scope>
</reference>
<dbReference type="EMBL" id="CAJOBC010008991">
    <property type="protein sequence ID" value="CAF3976245.1"/>
    <property type="molecule type" value="Genomic_DNA"/>
</dbReference>
<proteinExistence type="predicted"/>
<protein>
    <submittedName>
        <fullName evidence="2">Uncharacterized protein</fullName>
    </submittedName>
</protein>
<dbReference type="EMBL" id="CAJOBA010003153">
    <property type="protein sequence ID" value="CAF3672184.1"/>
    <property type="molecule type" value="Genomic_DNA"/>
</dbReference>
<evidence type="ECO:0000313" key="4">
    <source>
        <dbReference type="EMBL" id="CAF3976245.1"/>
    </source>
</evidence>
<evidence type="ECO:0000313" key="3">
    <source>
        <dbReference type="EMBL" id="CAF3672184.1"/>
    </source>
</evidence>
<dbReference type="Proteomes" id="UP000681722">
    <property type="component" value="Unassembled WGS sequence"/>
</dbReference>